<feature type="transmembrane region" description="Helical" evidence="8">
    <location>
        <begin position="280"/>
        <end position="298"/>
    </location>
</feature>
<dbReference type="SUPFAM" id="SSF103473">
    <property type="entry name" value="MFS general substrate transporter"/>
    <property type="match status" value="1"/>
</dbReference>
<feature type="transmembrane region" description="Helical" evidence="8">
    <location>
        <begin position="12"/>
        <end position="29"/>
    </location>
</feature>
<sequence>MIDVNTPAYWRATIALVLGSFMIFANIWVTQPLLPMLVNEFSITPLQSATSLTITTFTLGLSLLVYGVLSDAIGRRVLMIATLTGVLVTTAGISFVTDFQWLVWLRALQGVFLAGLPAMAVAYMGDEFTPHALAAAVGIYISGNTLGGIGGRLIGGFVGGEFGWQSAFQAMALISLICLIAFILLLPSSRGFSPRPLQPRVIASQLRAHVTHPILLLCFLIGGLNFFIFINLYSYVTFILEAEPHSLSTHALGLLFLTYLSGTVGSAFSGKWAQRFGAPTVMMLGTCILIMGTLTTLIGSLTAIILGLLINSFGFFICHSSASGFVSRTAKQAKASASSLYLVFYYLGASTGGLYLDPFWQAMGWSGVVVGAVLVSSFVVFLTYQLQRKVSFERQFAVI</sequence>
<evidence type="ECO:0000256" key="1">
    <source>
        <dbReference type="ARBA" id="ARBA00004651"/>
    </source>
</evidence>
<dbReference type="InterPro" id="IPR020846">
    <property type="entry name" value="MFS_dom"/>
</dbReference>
<keyword evidence="5 8" id="KW-0812">Transmembrane</keyword>
<dbReference type="GO" id="GO:0022857">
    <property type="term" value="F:transmembrane transporter activity"/>
    <property type="evidence" value="ECO:0007669"/>
    <property type="project" value="InterPro"/>
</dbReference>
<feature type="transmembrane region" description="Helical" evidence="8">
    <location>
        <begin position="362"/>
        <end position="384"/>
    </location>
</feature>
<dbReference type="InterPro" id="IPR036259">
    <property type="entry name" value="MFS_trans_sf"/>
</dbReference>
<evidence type="ECO:0000313" key="11">
    <source>
        <dbReference type="Proteomes" id="UP000315901"/>
    </source>
</evidence>
<dbReference type="PROSITE" id="PS50850">
    <property type="entry name" value="MFS"/>
    <property type="match status" value="1"/>
</dbReference>
<feature type="transmembrane region" description="Helical" evidence="8">
    <location>
        <begin position="247"/>
        <end position="268"/>
    </location>
</feature>
<evidence type="ECO:0000256" key="5">
    <source>
        <dbReference type="ARBA" id="ARBA00022692"/>
    </source>
</evidence>
<evidence type="ECO:0000256" key="6">
    <source>
        <dbReference type="ARBA" id="ARBA00022989"/>
    </source>
</evidence>
<feature type="transmembrane region" description="Helical" evidence="8">
    <location>
        <begin position="49"/>
        <end position="69"/>
    </location>
</feature>
<dbReference type="PANTHER" id="PTHR43271:SF1">
    <property type="entry name" value="INNER MEMBRANE TRANSPORT PROTEIN YNFM"/>
    <property type="match status" value="1"/>
</dbReference>
<evidence type="ECO:0000313" key="10">
    <source>
        <dbReference type="EMBL" id="TPE47748.1"/>
    </source>
</evidence>
<dbReference type="AlphaFoldDB" id="A0A501WEB0"/>
<evidence type="ECO:0000259" key="9">
    <source>
        <dbReference type="PROSITE" id="PS50850"/>
    </source>
</evidence>
<feature type="transmembrane region" description="Helical" evidence="8">
    <location>
        <begin position="132"/>
        <end position="154"/>
    </location>
</feature>
<dbReference type="PANTHER" id="PTHR43271">
    <property type="entry name" value="BLL2771 PROTEIN"/>
    <property type="match status" value="1"/>
</dbReference>
<comment type="caution">
    <text evidence="10">The sequence shown here is derived from an EMBL/GenBank/DDBJ whole genome shotgun (WGS) entry which is preliminary data.</text>
</comment>
<dbReference type="GO" id="GO:0005886">
    <property type="term" value="C:plasma membrane"/>
    <property type="evidence" value="ECO:0007669"/>
    <property type="project" value="UniProtKB-SubCell"/>
</dbReference>
<feature type="transmembrane region" description="Helical" evidence="8">
    <location>
        <begin position="76"/>
        <end position="97"/>
    </location>
</feature>
<keyword evidence="4" id="KW-1003">Cell membrane</keyword>
<feature type="transmembrane region" description="Helical" evidence="8">
    <location>
        <begin position="338"/>
        <end position="356"/>
    </location>
</feature>
<reference evidence="10 11" key="1">
    <citation type="submission" date="2019-06" db="EMBL/GenBank/DDBJ databases">
        <title>A novel bacterium of genus Marinomonas, isolated from coastal sand.</title>
        <authorList>
            <person name="Huang H."/>
            <person name="Mo K."/>
            <person name="Hu Y."/>
        </authorList>
    </citation>
    <scope>NUCLEOTIDE SEQUENCE [LARGE SCALE GENOMIC DNA]</scope>
    <source>
        <strain evidence="10 11">HB171799</strain>
    </source>
</reference>
<keyword evidence="6 8" id="KW-1133">Transmembrane helix</keyword>
<dbReference type="Pfam" id="PF07690">
    <property type="entry name" value="MFS_1"/>
    <property type="match status" value="1"/>
</dbReference>
<dbReference type="EMBL" id="VFRR01000039">
    <property type="protein sequence ID" value="TPE47748.1"/>
    <property type="molecule type" value="Genomic_DNA"/>
</dbReference>
<evidence type="ECO:0000256" key="2">
    <source>
        <dbReference type="ARBA" id="ARBA00008335"/>
    </source>
</evidence>
<gene>
    <name evidence="10" type="ORF">FJM67_14175</name>
</gene>
<accession>A0A501WEB0</accession>
<keyword evidence="7 8" id="KW-0472">Membrane</keyword>
<dbReference type="InterPro" id="IPR011701">
    <property type="entry name" value="MFS"/>
</dbReference>
<evidence type="ECO:0000256" key="7">
    <source>
        <dbReference type="ARBA" id="ARBA00023136"/>
    </source>
</evidence>
<feature type="transmembrane region" description="Helical" evidence="8">
    <location>
        <begin position="103"/>
        <end position="125"/>
    </location>
</feature>
<keyword evidence="3" id="KW-0813">Transport</keyword>
<organism evidence="10 11">
    <name type="scientific">Maribrevibacterium harenarium</name>
    <dbReference type="NCBI Taxonomy" id="2589817"/>
    <lineage>
        <taxon>Bacteria</taxon>
        <taxon>Pseudomonadati</taxon>
        <taxon>Pseudomonadota</taxon>
        <taxon>Gammaproteobacteria</taxon>
        <taxon>Oceanospirillales</taxon>
        <taxon>Oceanospirillaceae</taxon>
        <taxon>Maribrevibacterium</taxon>
    </lineage>
</organism>
<proteinExistence type="inferred from homology"/>
<feature type="transmembrane region" description="Helical" evidence="8">
    <location>
        <begin position="214"/>
        <end position="235"/>
    </location>
</feature>
<evidence type="ECO:0000256" key="4">
    <source>
        <dbReference type="ARBA" id="ARBA00022475"/>
    </source>
</evidence>
<comment type="subcellular location">
    <subcellularLocation>
        <location evidence="1">Cell membrane</location>
        <topology evidence="1">Multi-pass membrane protein</topology>
    </subcellularLocation>
</comment>
<dbReference type="OrthoDB" id="63984at2"/>
<dbReference type="Gene3D" id="1.20.1250.20">
    <property type="entry name" value="MFS general substrate transporter like domains"/>
    <property type="match status" value="1"/>
</dbReference>
<evidence type="ECO:0000256" key="8">
    <source>
        <dbReference type="SAM" id="Phobius"/>
    </source>
</evidence>
<name>A0A501WEB0_9GAMM</name>
<dbReference type="CDD" id="cd17324">
    <property type="entry name" value="MFS_NepI_like"/>
    <property type="match status" value="1"/>
</dbReference>
<dbReference type="Proteomes" id="UP000315901">
    <property type="component" value="Unassembled WGS sequence"/>
</dbReference>
<protein>
    <submittedName>
        <fullName evidence="10">MFS transporter</fullName>
    </submittedName>
</protein>
<feature type="transmembrane region" description="Helical" evidence="8">
    <location>
        <begin position="304"/>
        <end position="326"/>
    </location>
</feature>
<evidence type="ECO:0000256" key="3">
    <source>
        <dbReference type="ARBA" id="ARBA00022448"/>
    </source>
</evidence>
<feature type="domain" description="Major facilitator superfamily (MFS) profile" evidence="9">
    <location>
        <begin position="12"/>
        <end position="389"/>
    </location>
</feature>
<dbReference type="RefSeq" id="WP_140590573.1">
    <property type="nucleotide sequence ID" value="NZ_VFRR01000039.1"/>
</dbReference>
<keyword evidence="11" id="KW-1185">Reference proteome</keyword>
<comment type="similarity">
    <text evidence="2">Belongs to the major facilitator superfamily.</text>
</comment>
<feature type="transmembrane region" description="Helical" evidence="8">
    <location>
        <begin position="166"/>
        <end position="186"/>
    </location>
</feature>